<evidence type="ECO:0000256" key="4">
    <source>
        <dbReference type="ARBA" id="ARBA00022679"/>
    </source>
</evidence>
<dbReference type="SUPFAM" id="SSF55874">
    <property type="entry name" value="ATPase domain of HSP90 chaperone/DNA topoisomerase II/histidine kinase"/>
    <property type="match status" value="1"/>
</dbReference>
<dbReference type="EMBL" id="QSUB01000003">
    <property type="protein sequence ID" value="RGN04924.1"/>
    <property type="molecule type" value="Genomic_DNA"/>
</dbReference>
<evidence type="ECO:0000256" key="5">
    <source>
        <dbReference type="ARBA" id="ARBA00022692"/>
    </source>
</evidence>
<keyword evidence="6" id="KW-0547">Nucleotide-binding</keyword>
<evidence type="ECO:0000313" key="18">
    <source>
        <dbReference type="EMBL" id="RHK93777.1"/>
    </source>
</evidence>
<evidence type="ECO:0000256" key="1">
    <source>
        <dbReference type="ARBA" id="ARBA00004651"/>
    </source>
</evidence>
<dbReference type="GO" id="GO:0005524">
    <property type="term" value="F:ATP binding"/>
    <property type="evidence" value="ECO:0007669"/>
    <property type="project" value="UniProtKB-KW"/>
</dbReference>
<dbReference type="AlphaFoldDB" id="A0A395ZZP3"/>
<gene>
    <name evidence="18" type="ORF">DW040_12985</name>
    <name evidence="17" type="ORF">DW272_10770</name>
    <name evidence="16" type="ORF">DW859_11045</name>
    <name evidence="15" type="ORF">DWY46_07840</name>
    <name evidence="14" type="ORF">DXB81_08915</name>
</gene>
<evidence type="ECO:0000256" key="3">
    <source>
        <dbReference type="ARBA" id="ARBA00022553"/>
    </source>
</evidence>
<dbReference type="Proteomes" id="UP000284267">
    <property type="component" value="Unassembled WGS sequence"/>
</dbReference>
<evidence type="ECO:0000256" key="6">
    <source>
        <dbReference type="ARBA" id="ARBA00022741"/>
    </source>
</evidence>
<evidence type="ECO:0000256" key="8">
    <source>
        <dbReference type="ARBA" id="ARBA00022840"/>
    </source>
</evidence>
<evidence type="ECO:0000313" key="23">
    <source>
        <dbReference type="Proteomes" id="UP000285839"/>
    </source>
</evidence>
<protein>
    <submittedName>
        <fullName evidence="17">Sensor histidine kinase</fullName>
    </submittedName>
</protein>
<accession>A0A395ZZP3</accession>
<dbReference type="EMBL" id="QRHZ01000005">
    <property type="protein sequence ID" value="RHG16763.1"/>
    <property type="molecule type" value="Genomic_DNA"/>
</dbReference>
<keyword evidence="4" id="KW-0808">Transferase</keyword>
<dbReference type="InterPro" id="IPR003594">
    <property type="entry name" value="HATPase_dom"/>
</dbReference>
<evidence type="ECO:0000313" key="17">
    <source>
        <dbReference type="EMBL" id="RHG16763.1"/>
    </source>
</evidence>
<evidence type="ECO:0000256" key="9">
    <source>
        <dbReference type="ARBA" id="ARBA00022989"/>
    </source>
</evidence>
<evidence type="ECO:0000256" key="12">
    <source>
        <dbReference type="SAM" id="Phobius"/>
    </source>
</evidence>
<dbReference type="PANTHER" id="PTHR34220:SF11">
    <property type="entry name" value="SENSOR PROTEIN KINASE HPTS"/>
    <property type="match status" value="1"/>
</dbReference>
<dbReference type="InterPro" id="IPR010559">
    <property type="entry name" value="Sig_transdc_His_kin_internal"/>
</dbReference>
<dbReference type="InterPro" id="IPR050640">
    <property type="entry name" value="Bact_2-comp_sensor_kinase"/>
</dbReference>
<dbReference type="InterPro" id="IPR036890">
    <property type="entry name" value="HATPase_C_sf"/>
</dbReference>
<evidence type="ECO:0000313" key="14">
    <source>
        <dbReference type="EMBL" id="RGN04924.1"/>
    </source>
</evidence>
<evidence type="ECO:0000256" key="10">
    <source>
        <dbReference type="ARBA" id="ARBA00023012"/>
    </source>
</evidence>
<evidence type="ECO:0000313" key="20">
    <source>
        <dbReference type="Proteomes" id="UP000265808"/>
    </source>
</evidence>
<dbReference type="InterPro" id="IPR003660">
    <property type="entry name" value="HAMP_dom"/>
</dbReference>
<dbReference type="Pfam" id="PF02518">
    <property type="entry name" value="HATPase_c"/>
    <property type="match status" value="1"/>
</dbReference>
<dbReference type="GO" id="GO:0000155">
    <property type="term" value="F:phosphorelay sensor kinase activity"/>
    <property type="evidence" value="ECO:0007669"/>
    <property type="project" value="InterPro"/>
</dbReference>
<keyword evidence="3" id="KW-0597">Phosphoprotein</keyword>
<evidence type="ECO:0000256" key="7">
    <source>
        <dbReference type="ARBA" id="ARBA00022777"/>
    </source>
</evidence>
<evidence type="ECO:0000313" key="21">
    <source>
        <dbReference type="Proteomes" id="UP000284220"/>
    </source>
</evidence>
<dbReference type="EMBL" id="QRUH01000004">
    <property type="protein sequence ID" value="RGR49682.1"/>
    <property type="molecule type" value="Genomic_DNA"/>
</dbReference>
<feature type="domain" description="HAMP" evidence="13">
    <location>
        <begin position="302"/>
        <end position="355"/>
    </location>
</feature>
<dbReference type="SUPFAM" id="SSF158472">
    <property type="entry name" value="HAMP domain-like"/>
    <property type="match status" value="1"/>
</dbReference>
<dbReference type="RefSeq" id="WP_022388698.1">
    <property type="nucleotide sequence ID" value="NZ_CABJDZ010000006.1"/>
</dbReference>
<dbReference type="GO" id="GO:0005886">
    <property type="term" value="C:plasma membrane"/>
    <property type="evidence" value="ECO:0007669"/>
    <property type="project" value="UniProtKB-SubCell"/>
</dbReference>
<keyword evidence="9 12" id="KW-1133">Transmembrane helix</keyword>
<evidence type="ECO:0000313" key="16">
    <source>
        <dbReference type="EMBL" id="RHC05684.1"/>
    </source>
</evidence>
<dbReference type="PROSITE" id="PS50885">
    <property type="entry name" value="HAMP"/>
    <property type="match status" value="1"/>
</dbReference>
<sequence>MKLRTKIFLTFSILATVPLVIFTAFCYKRYTETTYERMNVISSHLFENAQNAVNDTLTKVRQTAGTFNFYYNDGSSIISDLKNFKDSDSPPDTYEYFRMSQTFKRTCQNLLYSDQDIYGIYIFTPSGYIFNCTNGENGTIQSNYDFQNADWYQDTMELDGALYISDNAVHDCFTGDKQTIFFAQCLKDIYTHEVVGVLMLDCNSQMLDLSAVNTMPEVTLLTIDNTKTNDVLYTNYNELPSDFVNTGNSIWHTDLNLSPLRLTMVMDYTNLAKEFNITAVLIILICAVCITGYIIFAYIISRYMVRPVEHLSHKMSSQSGHSLIQSTRYLNRTDEIGTLYNEYNAMVESLNAAVKQDYQDKLVLLDAQMKSLEARINSHFLFNTLEAINSIAELEDNETIATMSLALGNMFRYTLKTQSELVTVQDELGHVNDYVTIQRIRFDNRFHLDLDISSEYLDNKVLKLILQPLVENALYHGLNYCTTGDTITIRAYTENNCLMIDVHDNGQGMDIETLTKLQSSLMEEASFTELGHRNKQSIGLKNIHSRIELYYGKGYGLTVTSIHGEWTNIQIRLPILK</sequence>
<keyword evidence="7 17" id="KW-0418">Kinase</keyword>
<dbReference type="Gene3D" id="3.30.450.20">
    <property type="entry name" value="PAS domain"/>
    <property type="match status" value="1"/>
</dbReference>
<dbReference type="Pfam" id="PF06580">
    <property type="entry name" value="His_kinase"/>
    <property type="match status" value="1"/>
</dbReference>
<dbReference type="EMBL" id="QROE01000006">
    <property type="protein sequence ID" value="RHK93777.1"/>
    <property type="molecule type" value="Genomic_DNA"/>
</dbReference>
<dbReference type="PANTHER" id="PTHR34220">
    <property type="entry name" value="SENSOR HISTIDINE KINASE YPDA"/>
    <property type="match status" value="1"/>
</dbReference>
<dbReference type="Proteomes" id="UP000265808">
    <property type="component" value="Unassembled WGS sequence"/>
</dbReference>
<evidence type="ECO:0000313" key="15">
    <source>
        <dbReference type="EMBL" id="RGR49682.1"/>
    </source>
</evidence>
<keyword evidence="5 12" id="KW-0812">Transmembrane</keyword>
<dbReference type="Proteomes" id="UP000284220">
    <property type="component" value="Unassembled WGS sequence"/>
</dbReference>
<evidence type="ECO:0000256" key="11">
    <source>
        <dbReference type="ARBA" id="ARBA00023136"/>
    </source>
</evidence>
<dbReference type="Gene3D" id="3.30.565.10">
    <property type="entry name" value="Histidine kinase-like ATPase, C-terminal domain"/>
    <property type="match status" value="1"/>
</dbReference>
<dbReference type="EMBL" id="QSHL01000007">
    <property type="protein sequence ID" value="RHC05684.1"/>
    <property type="molecule type" value="Genomic_DNA"/>
</dbReference>
<comment type="caution">
    <text evidence="17">The sequence shown here is derived from an EMBL/GenBank/DDBJ whole genome shotgun (WGS) entry which is preliminary data.</text>
</comment>
<proteinExistence type="predicted"/>
<organism evidence="17 21">
    <name type="scientific">Blautia obeum</name>
    <dbReference type="NCBI Taxonomy" id="40520"/>
    <lineage>
        <taxon>Bacteria</taxon>
        <taxon>Bacillati</taxon>
        <taxon>Bacillota</taxon>
        <taxon>Clostridia</taxon>
        <taxon>Lachnospirales</taxon>
        <taxon>Lachnospiraceae</taxon>
        <taxon>Blautia</taxon>
    </lineage>
</organism>
<feature type="transmembrane region" description="Helical" evidence="12">
    <location>
        <begin position="277"/>
        <end position="300"/>
    </location>
</feature>
<keyword evidence="8" id="KW-0067">ATP-binding</keyword>
<dbReference type="Gene3D" id="6.10.340.10">
    <property type="match status" value="1"/>
</dbReference>
<dbReference type="Proteomes" id="UP000285839">
    <property type="component" value="Unassembled WGS sequence"/>
</dbReference>
<keyword evidence="11 12" id="KW-0472">Membrane</keyword>
<keyword evidence="10" id="KW-0902">Two-component regulatory system</keyword>
<dbReference type="Proteomes" id="UP000261222">
    <property type="component" value="Unassembled WGS sequence"/>
</dbReference>
<evidence type="ECO:0000313" key="22">
    <source>
        <dbReference type="Proteomes" id="UP000284267"/>
    </source>
</evidence>
<keyword evidence="2" id="KW-1003">Cell membrane</keyword>
<comment type="subcellular location">
    <subcellularLocation>
        <location evidence="1">Cell membrane</location>
        <topology evidence="1">Multi-pass membrane protein</topology>
    </subcellularLocation>
</comment>
<evidence type="ECO:0000313" key="19">
    <source>
        <dbReference type="Proteomes" id="UP000261222"/>
    </source>
</evidence>
<name>A0A395ZZP3_9FIRM</name>
<reference evidence="19 20" key="1">
    <citation type="submission" date="2018-08" db="EMBL/GenBank/DDBJ databases">
        <title>A genome reference for cultivated species of the human gut microbiota.</title>
        <authorList>
            <person name="Zou Y."/>
            <person name="Xue W."/>
            <person name="Luo G."/>
        </authorList>
    </citation>
    <scope>NUCLEOTIDE SEQUENCE [LARGE SCALE GENOMIC DNA]</scope>
    <source>
        <strain evidence="15 23">AF25-21</strain>
        <strain evidence="18 22">AF39-4</strain>
        <strain evidence="17 21">AM22-9LB</strain>
        <strain evidence="16 20">AM37-4AC</strain>
        <strain evidence="14 19">OM06-11AA</strain>
    </source>
</reference>
<dbReference type="SMART" id="SM00387">
    <property type="entry name" value="HATPase_c"/>
    <property type="match status" value="1"/>
</dbReference>
<evidence type="ECO:0000256" key="2">
    <source>
        <dbReference type="ARBA" id="ARBA00022475"/>
    </source>
</evidence>
<evidence type="ECO:0000259" key="13">
    <source>
        <dbReference type="PROSITE" id="PS50885"/>
    </source>
</evidence>